<evidence type="ECO:0000256" key="1">
    <source>
        <dbReference type="ARBA" id="ARBA00004613"/>
    </source>
</evidence>
<keyword evidence="4" id="KW-0732">Signal</keyword>
<keyword evidence="7" id="KW-1185">Reference proteome</keyword>
<dbReference type="InterPro" id="IPR027797">
    <property type="entry name" value="PT-TG_dom"/>
</dbReference>
<gene>
    <name evidence="6" type="ORF">I8U20_00845</name>
</gene>
<dbReference type="Pfam" id="PF14449">
    <property type="entry name" value="PT-TG"/>
    <property type="match status" value="1"/>
</dbReference>
<dbReference type="GO" id="GO:0005576">
    <property type="term" value="C:extracellular region"/>
    <property type="evidence" value="ECO:0007669"/>
    <property type="project" value="UniProtKB-SubCell"/>
</dbReference>
<comment type="caution">
    <text evidence="6">The sequence shown here is derived from an EMBL/GenBank/DDBJ whole genome shotgun (WGS) entry which is preliminary data.</text>
</comment>
<comment type="subcellular location">
    <subcellularLocation>
        <location evidence="1">Secreted</location>
    </subcellularLocation>
</comment>
<dbReference type="AlphaFoldDB" id="A0A8I1A9L3"/>
<protein>
    <submittedName>
        <fullName evidence="6">Pre-toxin TG domain-containing protein</fullName>
    </submittedName>
</protein>
<feature type="region of interest" description="Disordered" evidence="3">
    <location>
        <begin position="208"/>
        <end position="244"/>
    </location>
</feature>
<dbReference type="RefSeq" id="WP_181731065.1">
    <property type="nucleotide sequence ID" value="NZ_JACEIR010000001.1"/>
</dbReference>
<keyword evidence="2" id="KW-0964">Secreted</keyword>
<organism evidence="6 7">
    <name type="scientific">Thermoactinomyces intermedius</name>
    <dbReference type="NCBI Taxonomy" id="2024"/>
    <lineage>
        <taxon>Bacteria</taxon>
        <taxon>Bacillati</taxon>
        <taxon>Bacillota</taxon>
        <taxon>Bacilli</taxon>
        <taxon>Bacillales</taxon>
        <taxon>Thermoactinomycetaceae</taxon>
        <taxon>Thermoactinomyces</taxon>
    </lineage>
</organism>
<name>A0A8I1A9L3_THEIN</name>
<accession>A0A8I1A9L3</accession>
<evidence type="ECO:0000313" key="7">
    <source>
        <dbReference type="Proteomes" id="UP000633619"/>
    </source>
</evidence>
<evidence type="ECO:0000256" key="3">
    <source>
        <dbReference type="SAM" id="MobiDB-lite"/>
    </source>
</evidence>
<feature type="chain" id="PRO_5034766309" evidence="4">
    <location>
        <begin position="29"/>
        <end position="378"/>
    </location>
</feature>
<reference evidence="6 7" key="1">
    <citation type="submission" date="2020-12" db="EMBL/GenBank/DDBJ databases">
        <title>WGS of Thermoactinomyces spp.</title>
        <authorList>
            <person name="Cheng K."/>
        </authorList>
    </citation>
    <scope>NUCLEOTIDE SEQUENCE [LARGE SCALE GENOMIC DNA]</scope>
    <source>
        <strain evidence="7">CICC 10671\DSM 43846</strain>
    </source>
</reference>
<dbReference type="Proteomes" id="UP000633619">
    <property type="component" value="Unassembled WGS sequence"/>
</dbReference>
<proteinExistence type="predicted"/>
<dbReference type="EMBL" id="JAECVW010000001">
    <property type="protein sequence ID" value="MBH8593872.1"/>
    <property type="molecule type" value="Genomic_DNA"/>
</dbReference>
<feature type="signal peptide" evidence="4">
    <location>
        <begin position="1"/>
        <end position="28"/>
    </location>
</feature>
<evidence type="ECO:0000259" key="5">
    <source>
        <dbReference type="Pfam" id="PF14449"/>
    </source>
</evidence>
<sequence>MIKRFCMTLFRLVVCFAVLFMSAGTCYADPSGGFEVPEVNEDFTKVKPNQGAQQKKDENTWLGDFLIWIGAAKDKKDLEKLSKQANDEFLDGFFKKSVESLLGYDLYTGDPLQGERKKEADRALSSVVDCIPVISNIKNLKDLFTGKDSISGDKLSPVDKVISAIGIASGPGKKAGVILKGIFNGGKKLLKEFGVYIDDLAERFGFGPKLQPAGGPPDIPRRPEVNRIEGTNGGGKNQKNHPVKRTQEEYDDLARDPSHGGQITEQGIKEREIGLALESQGKLGKIIRDPQADGGAEFIDTTTGIKWDIKSFVSYPNGHTSPRKGAFTVEKAMKKINAEFRRGHNVIIDKRDLIPQHVKELEDAIKKNGVEDRIIWYP</sequence>
<evidence type="ECO:0000256" key="4">
    <source>
        <dbReference type="SAM" id="SignalP"/>
    </source>
</evidence>
<feature type="domain" description="Pre-toxin TG" evidence="5">
    <location>
        <begin position="122"/>
        <end position="187"/>
    </location>
</feature>
<evidence type="ECO:0000256" key="2">
    <source>
        <dbReference type="ARBA" id="ARBA00022525"/>
    </source>
</evidence>
<evidence type="ECO:0000313" key="6">
    <source>
        <dbReference type="EMBL" id="MBH8593872.1"/>
    </source>
</evidence>